<comment type="caution">
    <text evidence="4">The sequence shown here is derived from an EMBL/GenBank/DDBJ whole genome shotgun (WGS) entry which is preliminary data.</text>
</comment>
<proteinExistence type="predicted"/>
<dbReference type="GO" id="GO:0007166">
    <property type="term" value="P:cell surface receptor signaling pathway"/>
    <property type="evidence" value="ECO:0007669"/>
    <property type="project" value="InterPro"/>
</dbReference>
<organism evidence="4 5">
    <name type="scientific">Nelumbo nucifera</name>
    <name type="common">Sacred lotus</name>
    <dbReference type="NCBI Taxonomy" id="4432"/>
    <lineage>
        <taxon>Eukaryota</taxon>
        <taxon>Viridiplantae</taxon>
        <taxon>Streptophyta</taxon>
        <taxon>Embryophyta</taxon>
        <taxon>Tracheophyta</taxon>
        <taxon>Spermatophyta</taxon>
        <taxon>Magnoliopsida</taxon>
        <taxon>Proteales</taxon>
        <taxon>Nelumbonaceae</taxon>
        <taxon>Nelumbo</taxon>
    </lineage>
</organism>
<dbReference type="PROSITE" id="PS00108">
    <property type="entry name" value="PROTEIN_KINASE_ST"/>
    <property type="match status" value="1"/>
</dbReference>
<evidence type="ECO:0000256" key="1">
    <source>
        <dbReference type="ARBA" id="ARBA00022741"/>
    </source>
</evidence>
<evidence type="ECO:0000256" key="2">
    <source>
        <dbReference type="ARBA" id="ARBA00022840"/>
    </source>
</evidence>
<name>A0A822Y892_NELNU</name>
<dbReference type="InterPro" id="IPR045274">
    <property type="entry name" value="WAK-like"/>
</dbReference>
<evidence type="ECO:0000259" key="3">
    <source>
        <dbReference type="PROSITE" id="PS50011"/>
    </source>
</evidence>
<accession>A0A822Y892</accession>
<dbReference type="SUPFAM" id="SSF56112">
    <property type="entry name" value="Protein kinase-like (PK-like)"/>
    <property type="match status" value="1"/>
</dbReference>
<dbReference type="PANTHER" id="PTHR27005:SF283">
    <property type="entry name" value="OS02G0633066 PROTEIN"/>
    <property type="match status" value="1"/>
</dbReference>
<evidence type="ECO:0000313" key="5">
    <source>
        <dbReference type="Proteomes" id="UP000607653"/>
    </source>
</evidence>
<dbReference type="Gene3D" id="1.10.510.10">
    <property type="entry name" value="Transferase(Phosphotransferase) domain 1"/>
    <property type="match status" value="1"/>
</dbReference>
<dbReference type="GO" id="GO:0005524">
    <property type="term" value="F:ATP binding"/>
    <property type="evidence" value="ECO:0007669"/>
    <property type="project" value="UniProtKB-KW"/>
</dbReference>
<keyword evidence="2" id="KW-0067">ATP-binding</keyword>
<dbReference type="InterPro" id="IPR008271">
    <property type="entry name" value="Ser/Thr_kinase_AS"/>
</dbReference>
<dbReference type="PROSITE" id="PS50011">
    <property type="entry name" value="PROTEIN_KINASE_DOM"/>
    <property type="match status" value="1"/>
</dbReference>
<evidence type="ECO:0000313" key="4">
    <source>
        <dbReference type="EMBL" id="DAD30274.1"/>
    </source>
</evidence>
<dbReference type="InterPro" id="IPR011009">
    <property type="entry name" value="Kinase-like_dom_sf"/>
</dbReference>
<dbReference type="PANTHER" id="PTHR27005">
    <property type="entry name" value="WALL-ASSOCIATED RECEPTOR KINASE-LIKE 21"/>
    <property type="match status" value="1"/>
</dbReference>
<reference evidence="4 5" key="1">
    <citation type="journal article" date="2020" name="Mol. Biol. Evol.">
        <title>Distinct Expression and Methylation Patterns for Genes with Different Fates following a Single Whole-Genome Duplication in Flowering Plants.</title>
        <authorList>
            <person name="Shi T."/>
            <person name="Rahmani R.S."/>
            <person name="Gugger P.F."/>
            <person name="Wang M."/>
            <person name="Li H."/>
            <person name="Zhang Y."/>
            <person name="Li Z."/>
            <person name="Wang Q."/>
            <person name="Van de Peer Y."/>
            <person name="Marchal K."/>
            <person name="Chen J."/>
        </authorList>
    </citation>
    <scope>NUCLEOTIDE SEQUENCE [LARGE SCALE GENOMIC DNA]</scope>
    <source>
        <tissue evidence="4">Leaf</tissue>
    </source>
</reference>
<keyword evidence="5" id="KW-1185">Reference proteome</keyword>
<dbReference type="InterPro" id="IPR000719">
    <property type="entry name" value="Prot_kinase_dom"/>
</dbReference>
<feature type="domain" description="Protein kinase" evidence="3">
    <location>
        <begin position="1"/>
        <end position="78"/>
    </location>
</feature>
<dbReference type="GO" id="GO:0004672">
    <property type="term" value="F:protein kinase activity"/>
    <property type="evidence" value="ECO:0007669"/>
    <property type="project" value="InterPro"/>
</dbReference>
<keyword evidence="1" id="KW-0547">Nucleotide-binding</keyword>
<dbReference type="AlphaFoldDB" id="A0A822Y892"/>
<gene>
    <name evidence="4" type="ORF">HUJ06_031742</name>
</gene>
<dbReference type="EMBL" id="DUZY01000002">
    <property type="protein sequence ID" value="DAD30274.1"/>
    <property type="molecule type" value="Genomic_DNA"/>
</dbReference>
<protein>
    <recommendedName>
        <fullName evidence="3">Protein kinase domain-containing protein</fullName>
    </recommendedName>
</protein>
<dbReference type="Proteomes" id="UP000607653">
    <property type="component" value="Unassembled WGS sequence"/>
</dbReference>
<sequence length="78" mass="8866">MNSLLVGLCSIIFMMKDTDLHFHGDNRLRIAAETASALAYMHFAASPPIFHRDIKSTNILLDDNYTAKQRCQILELQD</sequence>